<name>A0AAD7W6G5_9TELE</name>
<accession>A0AAD7W6G5</accession>
<proteinExistence type="predicted"/>
<evidence type="ECO:0000313" key="2">
    <source>
        <dbReference type="Proteomes" id="UP001221898"/>
    </source>
</evidence>
<reference evidence="1" key="1">
    <citation type="journal article" date="2023" name="Science">
        <title>Genome structures resolve the early diversification of teleost fishes.</title>
        <authorList>
            <person name="Parey E."/>
            <person name="Louis A."/>
            <person name="Montfort J."/>
            <person name="Bouchez O."/>
            <person name="Roques C."/>
            <person name="Iampietro C."/>
            <person name="Lluch J."/>
            <person name="Castinel A."/>
            <person name="Donnadieu C."/>
            <person name="Desvignes T."/>
            <person name="Floi Bucao C."/>
            <person name="Jouanno E."/>
            <person name="Wen M."/>
            <person name="Mejri S."/>
            <person name="Dirks R."/>
            <person name="Jansen H."/>
            <person name="Henkel C."/>
            <person name="Chen W.J."/>
            <person name="Zahm M."/>
            <person name="Cabau C."/>
            <person name="Klopp C."/>
            <person name="Thompson A.W."/>
            <person name="Robinson-Rechavi M."/>
            <person name="Braasch I."/>
            <person name="Lecointre G."/>
            <person name="Bobe J."/>
            <person name="Postlethwait J.H."/>
            <person name="Berthelot C."/>
            <person name="Roest Crollius H."/>
            <person name="Guiguen Y."/>
        </authorList>
    </citation>
    <scope>NUCLEOTIDE SEQUENCE</scope>
    <source>
        <strain evidence="1">NC1722</strain>
    </source>
</reference>
<sequence length="88" mass="9512">MFIIALGSHTLPLPRLVWLPIQRQISDKSVRGEENGLFAVICSPPSLISAHTKAVSPPGLSGPVQHLSAMTPGCFIPAWPSYPENRPE</sequence>
<gene>
    <name evidence="1" type="ORF">AAFF_G00185260</name>
</gene>
<dbReference type="EMBL" id="JAINUG010000247">
    <property type="protein sequence ID" value="KAJ8385572.1"/>
    <property type="molecule type" value="Genomic_DNA"/>
</dbReference>
<dbReference type="Proteomes" id="UP001221898">
    <property type="component" value="Unassembled WGS sequence"/>
</dbReference>
<evidence type="ECO:0000313" key="1">
    <source>
        <dbReference type="EMBL" id="KAJ8385572.1"/>
    </source>
</evidence>
<organism evidence="1 2">
    <name type="scientific">Aldrovandia affinis</name>
    <dbReference type="NCBI Taxonomy" id="143900"/>
    <lineage>
        <taxon>Eukaryota</taxon>
        <taxon>Metazoa</taxon>
        <taxon>Chordata</taxon>
        <taxon>Craniata</taxon>
        <taxon>Vertebrata</taxon>
        <taxon>Euteleostomi</taxon>
        <taxon>Actinopterygii</taxon>
        <taxon>Neopterygii</taxon>
        <taxon>Teleostei</taxon>
        <taxon>Notacanthiformes</taxon>
        <taxon>Halosauridae</taxon>
        <taxon>Aldrovandia</taxon>
    </lineage>
</organism>
<dbReference type="AlphaFoldDB" id="A0AAD7W6G5"/>
<comment type="caution">
    <text evidence="1">The sequence shown here is derived from an EMBL/GenBank/DDBJ whole genome shotgun (WGS) entry which is preliminary data.</text>
</comment>
<protein>
    <submittedName>
        <fullName evidence="1">Uncharacterized protein</fullName>
    </submittedName>
</protein>
<keyword evidence="2" id="KW-1185">Reference proteome</keyword>